<organism evidence="1 2">
    <name type="scientific">Galeopterus variegatus</name>
    <name type="common">Malayan flying lemur</name>
    <name type="synonym">Cynocephalus variegatus</name>
    <dbReference type="NCBI Taxonomy" id="482537"/>
    <lineage>
        <taxon>Eukaryota</taxon>
        <taxon>Metazoa</taxon>
        <taxon>Chordata</taxon>
        <taxon>Craniata</taxon>
        <taxon>Vertebrata</taxon>
        <taxon>Euteleostomi</taxon>
        <taxon>Mammalia</taxon>
        <taxon>Eutheria</taxon>
        <taxon>Euarchontoglires</taxon>
        <taxon>Dermoptera</taxon>
        <taxon>Cynocephalidae</taxon>
        <taxon>Galeopterus</taxon>
    </lineage>
</organism>
<gene>
    <name evidence="2" type="primary">LOC103589969</name>
</gene>
<proteinExistence type="predicted"/>
<sequence>MTEPAGIQSPLSCSPCWTAAMELSIDYLREKLQQDLEVENNACLAEEVLCIHAFKQKSPTPEHWACERQK</sequence>
<dbReference type="Proteomes" id="UP000694923">
    <property type="component" value="Unplaced"/>
</dbReference>
<accession>A0ABM0QPK1</accession>
<dbReference type="GeneID" id="103589969"/>
<reference evidence="2" key="1">
    <citation type="submission" date="2025-08" db="UniProtKB">
        <authorList>
            <consortium name="RefSeq"/>
        </authorList>
    </citation>
    <scope>IDENTIFICATION</scope>
</reference>
<evidence type="ECO:0000313" key="1">
    <source>
        <dbReference type="Proteomes" id="UP000694923"/>
    </source>
</evidence>
<dbReference type="RefSeq" id="XP_008570292.1">
    <property type="nucleotide sequence ID" value="XM_008572070.1"/>
</dbReference>
<keyword evidence="1" id="KW-1185">Reference proteome</keyword>
<name>A0ABM0QPK1_GALVR</name>
<evidence type="ECO:0000313" key="2">
    <source>
        <dbReference type="RefSeq" id="XP_008570292.1"/>
    </source>
</evidence>
<protein>
    <submittedName>
        <fullName evidence="2">BolA-like protein 2</fullName>
    </submittedName>
</protein>